<dbReference type="EMBL" id="AVOT02005050">
    <property type="protein sequence ID" value="MBW0478089.1"/>
    <property type="molecule type" value="Genomic_DNA"/>
</dbReference>
<dbReference type="AlphaFoldDB" id="A0A9Q3GT51"/>
<keyword evidence="2" id="KW-1185">Reference proteome</keyword>
<dbReference type="OrthoDB" id="2507171at2759"/>
<reference evidence="1" key="1">
    <citation type="submission" date="2021-03" db="EMBL/GenBank/DDBJ databases">
        <title>Draft genome sequence of rust myrtle Austropuccinia psidii MF-1, a brazilian biotype.</title>
        <authorList>
            <person name="Quecine M.C."/>
            <person name="Pachon D.M.R."/>
            <person name="Bonatelli M.L."/>
            <person name="Correr F.H."/>
            <person name="Franceschini L.M."/>
            <person name="Leite T.F."/>
            <person name="Margarido G.R.A."/>
            <person name="Almeida C.A."/>
            <person name="Ferrarezi J.A."/>
            <person name="Labate C.A."/>
        </authorList>
    </citation>
    <scope>NUCLEOTIDE SEQUENCE</scope>
    <source>
        <strain evidence="1">MF-1</strain>
    </source>
</reference>
<comment type="caution">
    <text evidence="1">The sequence shown here is derived from an EMBL/GenBank/DDBJ whole genome shotgun (WGS) entry which is preliminary data.</text>
</comment>
<evidence type="ECO:0000313" key="2">
    <source>
        <dbReference type="Proteomes" id="UP000765509"/>
    </source>
</evidence>
<name>A0A9Q3GT51_9BASI</name>
<organism evidence="1 2">
    <name type="scientific">Austropuccinia psidii MF-1</name>
    <dbReference type="NCBI Taxonomy" id="1389203"/>
    <lineage>
        <taxon>Eukaryota</taxon>
        <taxon>Fungi</taxon>
        <taxon>Dikarya</taxon>
        <taxon>Basidiomycota</taxon>
        <taxon>Pucciniomycotina</taxon>
        <taxon>Pucciniomycetes</taxon>
        <taxon>Pucciniales</taxon>
        <taxon>Sphaerophragmiaceae</taxon>
        <taxon>Austropuccinia</taxon>
    </lineage>
</organism>
<sequence>MNTPNRQILRWQISIQEYRENGTIVHKFGNIDNNSDSFSRWALEIIPENPSWVPQEENHIEKICVTDIGTEFLIKDDKSYKMDMNFYNLFQLWMKDFQDP</sequence>
<evidence type="ECO:0000313" key="1">
    <source>
        <dbReference type="EMBL" id="MBW0478089.1"/>
    </source>
</evidence>
<protein>
    <submittedName>
        <fullName evidence="1">Uncharacterized protein</fullName>
    </submittedName>
</protein>
<gene>
    <name evidence="1" type="ORF">O181_017804</name>
</gene>
<proteinExistence type="predicted"/>
<accession>A0A9Q3GT51</accession>
<dbReference type="Proteomes" id="UP000765509">
    <property type="component" value="Unassembled WGS sequence"/>
</dbReference>